<evidence type="ECO:0000313" key="4">
    <source>
        <dbReference type="Proteomes" id="UP000221734"/>
    </source>
</evidence>
<proteinExistence type="predicted"/>
<dbReference type="PANTHER" id="PTHR42899">
    <property type="entry name" value="SPERMATOGENESIS-ASSOCIATED PROTEIN 20"/>
    <property type="match status" value="1"/>
</dbReference>
<dbReference type="InterPro" id="IPR036249">
    <property type="entry name" value="Thioredoxin-like_sf"/>
</dbReference>
<keyword evidence="4" id="KW-1185">Reference proteome</keyword>
<dbReference type="Pfam" id="PF03190">
    <property type="entry name" value="Thioredox_DsbH"/>
    <property type="match status" value="1"/>
</dbReference>
<feature type="compositionally biased region" description="Polar residues" evidence="1">
    <location>
        <begin position="239"/>
        <end position="256"/>
    </location>
</feature>
<dbReference type="KEGG" id="kst:KSMBR1_2608"/>
<gene>
    <name evidence="3" type="ORF">KSMBR1_2608</name>
</gene>
<reference evidence="4" key="1">
    <citation type="submission" date="2017-10" db="EMBL/GenBank/DDBJ databases">
        <authorList>
            <person name="Frank J."/>
        </authorList>
    </citation>
    <scope>NUCLEOTIDE SEQUENCE [LARGE SCALE GENOMIC DNA]</scope>
</reference>
<protein>
    <recommendedName>
        <fullName evidence="2">Spermatogenesis-associated protein 20-like TRX domain-containing protein</fullName>
    </recommendedName>
</protein>
<organism evidence="3 4">
    <name type="scientific">Kuenenia stuttgartiensis</name>
    <dbReference type="NCBI Taxonomy" id="174633"/>
    <lineage>
        <taxon>Bacteria</taxon>
        <taxon>Pseudomonadati</taxon>
        <taxon>Planctomycetota</taxon>
        <taxon>Candidatus Brocadiia</taxon>
        <taxon>Candidatus Brocadiales</taxon>
        <taxon>Candidatus Brocadiaceae</taxon>
        <taxon>Candidatus Kuenenia</taxon>
    </lineage>
</organism>
<name>A0A2C9CHG8_KUEST</name>
<accession>A0A2C9CHG8</accession>
<dbReference type="Gene3D" id="3.40.30.10">
    <property type="entry name" value="Glutaredoxin"/>
    <property type="match status" value="1"/>
</dbReference>
<feature type="region of interest" description="Disordered" evidence="1">
    <location>
        <begin position="237"/>
        <end position="256"/>
    </location>
</feature>
<dbReference type="AlphaFoldDB" id="A0A2C9CHG8"/>
<dbReference type="InterPro" id="IPR004879">
    <property type="entry name" value="Ssp411-like_TRX"/>
</dbReference>
<dbReference type="PANTHER" id="PTHR42899:SF1">
    <property type="entry name" value="SPERMATOGENESIS-ASSOCIATED PROTEIN 20"/>
    <property type="match status" value="1"/>
</dbReference>
<feature type="domain" description="Spermatogenesis-associated protein 20-like TRX" evidence="2">
    <location>
        <begin position="46"/>
        <end position="205"/>
    </location>
</feature>
<dbReference type="Proteomes" id="UP000221734">
    <property type="component" value="Chromosome Kuenenia_stuttgartiensis_MBR1"/>
</dbReference>
<evidence type="ECO:0000313" key="3">
    <source>
        <dbReference type="EMBL" id="SOH05095.1"/>
    </source>
</evidence>
<sequence>MKKTLFIFLAIFTTISAVNLRNVSSDAETKEMKHSSALNDAGKKHNRLIHEKSPYLLQHADNPVDWYAWGPEAFEKARKENKPIFLSIGYSTCHWCHVMAHESFEDPEVARLMNEVFICIKVDREERPDIDNIYMRVCQMMTGSGGWPLTIVMTPDKKPFYAGTYIPKKSYGRIGMLDLVPRIKELWNIQHADIQKSANLITASLGQFSHDPSEARLDASTLKAAYELLARRFSEQHGGFSTSPKFPSVSLSRNKV</sequence>
<evidence type="ECO:0000256" key="1">
    <source>
        <dbReference type="SAM" id="MobiDB-lite"/>
    </source>
</evidence>
<dbReference type="InterPro" id="IPR024705">
    <property type="entry name" value="Ssp411"/>
</dbReference>
<dbReference type="EMBL" id="LT934425">
    <property type="protein sequence ID" value="SOH05095.1"/>
    <property type="molecule type" value="Genomic_DNA"/>
</dbReference>
<dbReference type="CDD" id="cd02955">
    <property type="entry name" value="SSP411"/>
    <property type="match status" value="1"/>
</dbReference>
<dbReference type="SUPFAM" id="SSF52833">
    <property type="entry name" value="Thioredoxin-like"/>
    <property type="match status" value="1"/>
</dbReference>
<evidence type="ECO:0000259" key="2">
    <source>
        <dbReference type="Pfam" id="PF03190"/>
    </source>
</evidence>